<dbReference type="RefSeq" id="WP_058021782.1">
    <property type="nucleotide sequence ID" value="NZ_CP013189.1"/>
</dbReference>
<feature type="region of interest" description="Disordered" evidence="10">
    <location>
        <begin position="1"/>
        <end position="75"/>
    </location>
</feature>
<evidence type="ECO:0000256" key="10">
    <source>
        <dbReference type="SAM" id="MobiDB-lite"/>
    </source>
</evidence>
<dbReference type="OrthoDB" id="8480773at2"/>
<keyword evidence="7" id="KW-1005">Bacterial flagellum biogenesis</keyword>
<dbReference type="GO" id="GO:0015031">
    <property type="term" value="P:protein transport"/>
    <property type="evidence" value="ECO:0007669"/>
    <property type="project" value="UniProtKB-KW"/>
</dbReference>
<comment type="function">
    <text evidence="1">Needed for flagellar regrowth and assembly.</text>
</comment>
<dbReference type="STRING" id="1249552.PS2015_1686"/>
<dbReference type="Pfam" id="PF02108">
    <property type="entry name" value="FliH"/>
    <property type="match status" value="1"/>
</dbReference>
<keyword evidence="9" id="KW-1006">Bacterial flagellum protein export</keyword>
<keyword evidence="12" id="KW-0969">Cilium</keyword>
<dbReference type="GO" id="GO:0009288">
    <property type="term" value="C:bacterial-type flagellum"/>
    <property type="evidence" value="ECO:0007669"/>
    <property type="project" value="InterPro"/>
</dbReference>
<dbReference type="EMBL" id="CP013189">
    <property type="protein sequence ID" value="ALO46338.1"/>
    <property type="molecule type" value="Genomic_DNA"/>
</dbReference>
<keyword evidence="5" id="KW-0813">Transport</keyword>
<dbReference type="GO" id="GO:0003774">
    <property type="term" value="F:cytoskeletal motor activity"/>
    <property type="evidence" value="ECO:0007669"/>
    <property type="project" value="InterPro"/>
</dbReference>
<evidence type="ECO:0000256" key="4">
    <source>
        <dbReference type="ARBA" id="ARBA00016507"/>
    </source>
</evidence>
<dbReference type="InterPro" id="IPR018035">
    <property type="entry name" value="Flagellar_FliH/T3SS_HrpE"/>
</dbReference>
<dbReference type="GO" id="GO:0005829">
    <property type="term" value="C:cytosol"/>
    <property type="evidence" value="ECO:0007669"/>
    <property type="project" value="TreeGrafter"/>
</dbReference>
<evidence type="ECO:0000256" key="7">
    <source>
        <dbReference type="ARBA" id="ARBA00022795"/>
    </source>
</evidence>
<evidence type="ECO:0000256" key="2">
    <source>
        <dbReference type="ARBA" id="ARBA00004496"/>
    </source>
</evidence>
<dbReference type="KEGG" id="pspi:PS2015_1686"/>
<comment type="subcellular location">
    <subcellularLocation>
        <location evidence="2">Cytoplasm</location>
    </subcellularLocation>
</comment>
<proteinExistence type="inferred from homology"/>
<reference evidence="12 13" key="1">
    <citation type="submission" date="2015-11" db="EMBL/GenBank/DDBJ databases">
        <authorList>
            <person name="Zhang Y."/>
            <person name="Guo Z."/>
        </authorList>
    </citation>
    <scope>NUCLEOTIDE SEQUENCE [LARGE SCALE GENOMIC DNA]</scope>
    <source>
        <strain evidence="12 13">KCTC 32221</strain>
    </source>
</reference>
<dbReference type="PANTHER" id="PTHR34982">
    <property type="entry name" value="YOP PROTEINS TRANSLOCATION PROTEIN L"/>
    <property type="match status" value="1"/>
</dbReference>
<evidence type="ECO:0000256" key="9">
    <source>
        <dbReference type="ARBA" id="ARBA00023225"/>
    </source>
</evidence>
<dbReference type="InterPro" id="IPR000563">
    <property type="entry name" value="Flag_FliH"/>
</dbReference>
<organism evidence="12 13">
    <name type="scientific">Pseudohongiella spirulinae</name>
    <dbReference type="NCBI Taxonomy" id="1249552"/>
    <lineage>
        <taxon>Bacteria</taxon>
        <taxon>Pseudomonadati</taxon>
        <taxon>Pseudomonadota</taxon>
        <taxon>Gammaproteobacteria</taxon>
        <taxon>Pseudomonadales</taxon>
        <taxon>Pseudohongiellaceae</taxon>
        <taxon>Pseudohongiella</taxon>
    </lineage>
</organism>
<feature type="compositionally biased region" description="Low complexity" evidence="10">
    <location>
        <begin position="47"/>
        <end position="60"/>
    </location>
</feature>
<keyword evidence="6" id="KW-0963">Cytoplasm</keyword>
<dbReference type="PRINTS" id="PR01003">
    <property type="entry name" value="FLGFLIH"/>
</dbReference>
<evidence type="ECO:0000313" key="12">
    <source>
        <dbReference type="EMBL" id="ALO46338.1"/>
    </source>
</evidence>
<dbReference type="PANTHER" id="PTHR34982:SF1">
    <property type="entry name" value="FLAGELLAR ASSEMBLY PROTEIN FLIH"/>
    <property type="match status" value="1"/>
</dbReference>
<name>A0A0S2KED5_9GAMM</name>
<evidence type="ECO:0000256" key="3">
    <source>
        <dbReference type="ARBA" id="ARBA00006602"/>
    </source>
</evidence>
<feature type="region of interest" description="Disordered" evidence="10">
    <location>
        <begin position="302"/>
        <end position="331"/>
    </location>
</feature>
<dbReference type="Proteomes" id="UP000065641">
    <property type="component" value="Chromosome"/>
</dbReference>
<evidence type="ECO:0000256" key="1">
    <source>
        <dbReference type="ARBA" id="ARBA00003041"/>
    </source>
</evidence>
<keyword evidence="12" id="KW-0966">Cell projection</keyword>
<dbReference type="GO" id="GO:0071973">
    <property type="term" value="P:bacterial-type flagellum-dependent cell motility"/>
    <property type="evidence" value="ECO:0007669"/>
    <property type="project" value="InterPro"/>
</dbReference>
<comment type="similarity">
    <text evidence="3">Belongs to the FliH family.</text>
</comment>
<dbReference type="InterPro" id="IPR051472">
    <property type="entry name" value="T3SS_Stator/FliH"/>
</dbReference>
<protein>
    <recommendedName>
        <fullName evidence="4">Flagellar assembly protein FliH</fullName>
    </recommendedName>
</protein>
<feature type="compositionally biased region" description="Basic and acidic residues" evidence="10">
    <location>
        <begin position="32"/>
        <end position="46"/>
    </location>
</feature>
<evidence type="ECO:0000256" key="8">
    <source>
        <dbReference type="ARBA" id="ARBA00022927"/>
    </source>
</evidence>
<gene>
    <name evidence="12" type="ORF">PS2015_1686</name>
</gene>
<evidence type="ECO:0000313" key="13">
    <source>
        <dbReference type="Proteomes" id="UP000065641"/>
    </source>
</evidence>
<evidence type="ECO:0000256" key="6">
    <source>
        <dbReference type="ARBA" id="ARBA00022490"/>
    </source>
</evidence>
<keyword evidence="13" id="KW-1185">Reference proteome</keyword>
<accession>A0A0S2KED5</accession>
<evidence type="ECO:0000259" key="11">
    <source>
        <dbReference type="Pfam" id="PF02108"/>
    </source>
</evidence>
<sequence>MQRHVFDGVNRVSQKQAEAQPLRRWLPPTIDKGGKLIHAEPREESQFRQAVSQSASASHAGADDSPARQPADFGASYDEGYEQGLLAGRKEGLQKGLAEGREQGQKLGYDAGFEEGRQAGLQMGEEAGLANAQQTVRQQLNVLNSVMTHLTHAVNDQDYQLELALLGLVREVARQVVARELSIDSRHIMKIVQQALNTLPPTRDNVRILVNTADKELVMRAAEEGGENWRVIGTPQIERGGCRVETDHSAVDFTTGARFRQAIEQIVSKQFAEEGDLRHQGLPPGESFEEAPEPVVKAIKEAAGHSPRRGLAEEAESLAGQQPGSDPQEPV</sequence>
<dbReference type="AlphaFoldDB" id="A0A0S2KED5"/>
<evidence type="ECO:0000256" key="5">
    <source>
        <dbReference type="ARBA" id="ARBA00022448"/>
    </source>
</evidence>
<keyword evidence="12" id="KW-0282">Flagellum</keyword>
<keyword evidence="8" id="KW-0653">Protein transport</keyword>
<feature type="domain" description="Flagellar assembly protein FliH/Type III secretion system HrpE" evidence="11">
    <location>
        <begin position="138"/>
        <end position="261"/>
    </location>
</feature>
<dbReference type="GO" id="GO:0044781">
    <property type="term" value="P:bacterial-type flagellum organization"/>
    <property type="evidence" value="ECO:0007669"/>
    <property type="project" value="UniProtKB-KW"/>
</dbReference>